<accession>A0ABS7FP83</accession>
<protein>
    <submittedName>
        <fullName evidence="2">ABC transporter permease subunit</fullName>
    </submittedName>
</protein>
<evidence type="ECO:0000256" key="1">
    <source>
        <dbReference type="SAM" id="Phobius"/>
    </source>
</evidence>
<feature type="transmembrane region" description="Helical" evidence="1">
    <location>
        <begin position="186"/>
        <end position="207"/>
    </location>
</feature>
<proteinExistence type="predicted"/>
<name>A0ABS7FP83_9ACTN</name>
<evidence type="ECO:0000313" key="3">
    <source>
        <dbReference type="Proteomes" id="UP000774570"/>
    </source>
</evidence>
<comment type="caution">
    <text evidence="2">The sequence shown here is derived from an EMBL/GenBank/DDBJ whole genome shotgun (WGS) entry which is preliminary data.</text>
</comment>
<gene>
    <name evidence="2" type="ORF">K1Y72_04315</name>
</gene>
<keyword evidence="1" id="KW-0812">Transmembrane</keyword>
<feature type="transmembrane region" description="Helical" evidence="1">
    <location>
        <begin position="111"/>
        <end position="137"/>
    </location>
</feature>
<evidence type="ECO:0000313" key="2">
    <source>
        <dbReference type="EMBL" id="MBW8481584.1"/>
    </source>
</evidence>
<sequence length="339" mass="36018">MIWLTWRQFRVQAAVVFGLLAALALGLAVTGPGLAGDYRDGLAGCGSGEACDRFRQHFFSGHQVQLVLLSAAVLLVPAVVGLFWGAPLVAREIEGGTHRLAWGQTVSRRRWLAVKLAMAGTAAAAAGGAATLAVSWWSEPLFKAGAGNASRLEPALFASHGVAPAGYALFSFVLGVAAGLLFRRTLIAMAATLAVFAALQFAIPLLVRPHLMTPVRADIPITRDTVGGLYSNGPGGPVHVEARTPAGAWVLSRGVVDARGRSVDAIPLKLDAGACAPDPSRMGPKDSCFQQMAQMGYRLRLGYHPGSRFWTFQWIEIGVFALLTAALTGFCFWRIRRLS</sequence>
<dbReference type="RefSeq" id="WP_220163394.1">
    <property type="nucleotide sequence ID" value="NZ_JAIBOA010000002.1"/>
</dbReference>
<feature type="transmembrane region" description="Helical" evidence="1">
    <location>
        <begin position="157"/>
        <end position="181"/>
    </location>
</feature>
<dbReference type="EMBL" id="JAIBOA010000002">
    <property type="protein sequence ID" value="MBW8481584.1"/>
    <property type="molecule type" value="Genomic_DNA"/>
</dbReference>
<keyword evidence="1" id="KW-0472">Membrane</keyword>
<feature type="transmembrane region" description="Helical" evidence="1">
    <location>
        <begin position="66"/>
        <end position="90"/>
    </location>
</feature>
<feature type="transmembrane region" description="Helical" evidence="1">
    <location>
        <begin position="312"/>
        <end position="333"/>
    </location>
</feature>
<keyword evidence="1" id="KW-1133">Transmembrane helix</keyword>
<keyword evidence="3" id="KW-1185">Reference proteome</keyword>
<organism evidence="2 3">
    <name type="scientific">Actinomadura parmotrematis</name>
    <dbReference type="NCBI Taxonomy" id="2864039"/>
    <lineage>
        <taxon>Bacteria</taxon>
        <taxon>Bacillati</taxon>
        <taxon>Actinomycetota</taxon>
        <taxon>Actinomycetes</taxon>
        <taxon>Streptosporangiales</taxon>
        <taxon>Thermomonosporaceae</taxon>
        <taxon>Actinomadura</taxon>
    </lineage>
</organism>
<reference evidence="2 3" key="1">
    <citation type="submission" date="2021-07" db="EMBL/GenBank/DDBJ databases">
        <title>Actinomadura sp. PM05-2 isolated from lichen.</title>
        <authorList>
            <person name="Somphong A."/>
            <person name="Phongsopitanun W."/>
            <person name="Tanasupawat S."/>
            <person name="Peongsungnone V."/>
        </authorList>
    </citation>
    <scope>NUCLEOTIDE SEQUENCE [LARGE SCALE GENOMIC DNA]</scope>
    <source>
        <strain evidence="2 3">PM05-2</strain>
    </source>
</reference>
<dbReference type="Proteomes" id="UP000774570">
    <property type="component" value="Unassembled WGS sequence"/>
</dbReference>